<dbReference type="EMBL" id="CYPW01000006">
    <property type="protein sequence ID" value="CUH51126.1"/>
    <property type="molecule type" value="Genomic_DNA"/>
</dbReference>
<dbReference type="OrthoDB" id="9808602at2"/>
<dbReference type="AlphaFoldDB" id="A0A0P1EKY0"/>
<dbReference type="Proteomes" id="UP000054823">
    <property type="component" value="Unassembled WGS sequence"/>
</dbReference>
<dbReference type="PANTHER" id="PTHR30576">
    <property type="entry name" value="COLANIC BIOSYNTHESIS UDP-GLUCOSE LIPID CARRIER TRANSFERASE"/>
    <property type="match status" value="1"/>
</dbReference>
<comment type="similarity">
    <text evidence="1">Belongs to the bacterial sugar transferase family.</text>
</comment>
<dbReference type="InterPro" id="IPR003362">
    <property type="entry name" value="Bact_transf"/>
</dbReference>
<feature type="transmembrane region" description="Helical" evidence="3">
    <location>
        <begin position="30"/>
        <end position="55"/>
    </location>
</feature>
<evidence type="ECO:0000256" key="3">
    <source>
        <dbReference type="SAM" id="Phobius"/>
    </source>
</evidence>
<proteinExistence type="inferred from homology"/>
<evidence type="ECO:0000313" key="6">
    <source>
        <dbReference type="Proteomes" id="UP000054823"/>
    </source>
</evidence>
<keyword evidence="3" id="KW-0472">Membrane</keyword>
<dbReference type="EC" id="2.7.8.36" evidence="5"/>
<keyword evidence="3" id="KW-0812">Transmembrane</keyword>
<dbReference type="PANTHER" id="PTHR30576:SF0">
    <property type="entry name" value="UNDECAPRENYL-PHOSPHATE N-ACETYLGALACTOSAMINYL 1-PHOSPHATE TRANSFERASE-RELATED"/>
    <property type="match status" value="1"/>
</dbReference>
<name>A0A0P1EKY0_9RHOB</name>
<keyword evidence="2" id="KW-0270">Exopolysaccharide synthesis</keyword>
<feature type="domain" description="Bacterial sugar transferase" evidence="4">
    <location>
        <begin position="28"/>
        <end position="215"/>
    </location>
</feature>
<evidence type="ECO:0000256" key="1">
    <source>
        <dbReference type="ARBA" id="ARBA00006464"/>
    </source>
</evidence>
<protein>
    <submittedName>
        <fullName evidence="5">Undecaprenyl phosphate N,N'-diacetylbacillosamine 1-phosphate transferase</fullName>
        <ecNumber evidence="5">2.7.8.36</ecNumber>
    </submittedName>
</protein>
<evidence type="ECO:0000313" key="5">
    <source>
        <dbReference type="EMBL" id="CUH51126.1"/>
    </source>
</evidence>
<accession>A0A0P1EKY0</accession>
<dbReference type="GO" id="GO:0102334">
    <property type="term" value="F:N,N'-diacetylbacilliosaminyl-1-phosphate transferase activity"/>
    <property type="evidence" value="ECO:0007669"/>
    <property type="project" value="UniProtKB-EC"/>
</dbReference>
<evidence type="ECO:0000256" key="2">
    <source>
        <dbReference type="ARBA" id="ARBA00023169"/>
    </source>
</evidence>
<evidence type="ECO:0000259" key="4">
    <source>
        <dbReference type="Pfam" id="PF02397"/>
    </source>
</evidence>
<gene>
    <name evidence="5" type="primary">pglC</name>
    <name evidence="5" type="ORF">SHM7688_00559</name>
</gene>
<keyword evidence="3" id="KW-1133">Transmembrane helix</keyword>
<keyword evidence="5" id="KW-0808">Transferase</keyword>
<dbReference type="GO" id="GO:0000271">
    <property type="term" value="P:polysaccharide biosynthetic process"/>
    <property type="evidence" value="ECO:0007669"/>
    <property type="project" value="UniProtKB-KW"/>
</dbReference>
<sequence length="221" mass="25072">MAMFSRDNFAQGFEVSPPRRGLYRSVFKRVFDVLFVMTIALPVTLIVTVLAILIATDGHSPFYSQERVGKNGKRFKMFKLRSMVPNAERKLEAYLRANPAARLEWNEKQKLTHDPRITRIGRVIRKTSLDELPQFLNVLLGTMSVVGPRPMMPQQVALYPGTAYFEMRPGITGFWQISERNECSFAERAIHDSNYDRALSLRTDASIVLRTVAVVTAGTGM</sequence>
<dbReference type="STRING" id="321267.SHM7688_00559"/>
<keyword evidence="6" id="KW-1185">Reference proteome</keyword>
<reference evidence="5 6" key="1">
    <citation type="submission" date="2015-09" db="EMBL/GenBank/DDBJ databases">
        <authorList>
            <consortium name="Swine Surveillance"/>
        </authorList>
    </citation>
    <scope>NUCLEOTIDE SEQUENCE [LARGE SCALE GENOMIC DNA]</scope>
    <source>
        <strain evidence="5 6">CECT 7688</strain>
    </source>
</reference>
<organism evidence="5 6">
    <name type="scientific">Shimia marina</name>
    <dbReference type="NCBI Taxonomy" id="321267"/>
    <lineage>
        <taxon>Bacteria</taxon>
        <taxon>Pseudomonadati</taxon>
        <taxon>Pseudomonadota</taxon>
        <taxon>Alphaproteobacteria</taxon>
        <taxon>Rhodobacterales</taxon>
        <taxon>Roseobacteraceae</taxon>
    </lineage>
</organism>
<dbReference type="Pfam" id="PF02397">
    <property type="entry name" value="Bac_transf"/>
    <property type="match status" value="1"/>
</dbReference>